<protein>
    <submittedName>
        <fullName evidence="1">DUF1643 domain-containing protein</fullName>
    </submittedName>
</protein>
<dbReference type="Pfam" id="PF07799">
    <property type="entry name" value="DUF1643"/>
    <property type="match status" value="1"/>
</dbReference>
<organism evidence="1 2">
    <name type="scientific">Cohnella soli</name>
    <dbReference type="NCBI Taxonomy" id="425005"/>
    <lineage>
        <taxon>Bacteria</taxon>
        <taxon>Bacillati</taxon>
        <taxon>Bacillota</taxon>
        <taxon>Bacilli</taxon>
        <taxon>Bacillales</taxon>
        <taxon>Paenibacillaceae</taxon>
        <taxon>Cohnella</taxon>
    </lineage>
</organism>
<sequence length="157" mass="18377">MSDNNEYRYRLTRTWDKTKELVGLIMFNPSKANALKTDDTIMNITNYLIDHDYGGVDIVNLFSYMSINKSGVTNRDQTHERLNDNYILRVAKKANTLIIAWGPNEEEQVLRKREVENLLSPYAGKLICFEDEDGKSPRHPLHLSDKWSLVQYSFRYI</sequence>
<evidence type="ECO:0000313" key="2">
    <source>
        <dbReference type="Proteomes" id="UP001596113"/>
    </source>
</evidence>
<keyword evidence="2" id="KW-1185">Reference proteome</keyword>
<dbReference type="InterPro" id="IPR012441">
    <property type="entry name" value="DUF1643"/>
</dbReference>
<dbReference type="Proteomes" id="UP001596113">
    <property type="component" value="Unassembled WGS sequence"/>
</dbReference>
<accession>A0ABW0HLR8</accession>
<proteinExistence type="predicted"/>
<reference evidence="2" key="1">
    <citation type="journal article" date="2019" name="Int. J. Syst. Evol. Microbiol.">
        <title>The Global Catalogue of Microorganisms (GCM) 10K type strain sequencing project: providing services to taxonomists for standard genome sequencing and annotation.</title>
        <authorList>
            <consortium name="The Broad Institute Genomics Platform"/>
            <consortium name="The Broad Institute Genome Sequencing Center for Infectious Disease"/>
            <person name="Wu L."/>
            <person name="Ma J."/>
        </authorList>
    </citation>
    <scope>NUCLEOTIDE SEQUENCE [LARGE SCALE GENOMIC DNA]</scope>
    <source>
        <strain evidence="2">CGMCC 1.18575</strain>
    </source>
</reference>
<comment type="caution">
    <text evidence="1">The sequence shown here is derived from an EMBL/GenBank/DDBJ whole genome shotgun (WGS) entry which is preliminary data.</text>
</comment>
<gene>
    <name evidence="1" type="ORF">ACFPOF_01930</name>
</gene>
<evidence type="ECO:0000313" key="1">
    <source>
        <dbReference type="EMBL" id="MFC5401479.1"/>
    </source>
</evidence>
<dbReference type="EMBL" id="JBHSMI010000003">
    <property type="protein sequence ID" value="MFC5401479.1"/>
    <property type="molecule type" value="Genomic_DNA"/>
</dbReference>
<dbReference type="RefSeq" id="WP_378129311.1">
    <property type="nucleotide sequence ID" value="NZ_JBHSMI010000003.1"/>
</dbReference>
<name>A0ABW0HLR8_9BACL</name>